<keyword evidence="1" id="KW-0472">Membrane</keyword>
<feature type="transmembrane region" description="Helical" evidence="1">
    <location>
        <begin position="14"/>
        <end position="32"/>
    </location>
</feature>
<evidence type="ECO:0000256" key="1">
    <source>
        <dbReference type="SAM" id="Phobius"/>
    </source>
</evidence>
<dbReference type="AlphaFoldDB" id="A0A0E9XZJ5"/>
<protein>
    <submittedName>
        <fullName evidence="2">Uncharacterized protein</fullName>
    </submittedName>
</protein>
<sequence length="34" mass="3897">MVLSAEDSFLILSLMYWTVFSMLCDLLSVRVISL</sequence>
<keyword evidence="1" id="KW-0812">Transmembrane</keyword>
<reference evidence="2" key="1">
    <citation type="submission" date="2014-11" db="EMBL/GenBank/DDBJ databases">
        <authorList>
            <person name="Amaro Gonzalez C."/>
        </authorList>
    </citation>
    <scope>NUCLEOTIDE SEQUENCE</scope>
</reference>
<keyword evidence="1" id="KW-1133">Transmembrane helix</keyword>
<reference evidence="2" key="2">
    <citation type="journal article" date="2015" name="Fish Shellfish Immunol.">
        <title>Early steps in the European eel (Anguilla anguilla)-Vibrio vulnificus interaction in the gills: Role of the RtxA13 toxin.</title>
        <authorList>
            <person name="Callol A."/>
            <person name="Pajuelo D."/>
            <person name="Ebbesson L."/>
            <person name="Teles M."/>
            <person name="MacKenzie S."/>
            <person name="Amaro C."/>
        </authorList>
    </citation>
    <scope>NUCLEOTIDE SEQUENCE</scope>
</reference>
<proteinExistence type="predicted"/>
<evidence type="ECO:0000313" key="2">
    <source>
        <dbReference type="EMBL" id="JAI07251.1"/>
    </source>
</evidence>
<dbReference type="EMBL" id="GBXM01001327">
    <property type="protein sequence ID" value="JAI07251.1"/>
    <property type="molecule type" value="Transcribed_RNA"/>
</dbReference>
<accession>A0A0E9XZJ5</accession>
<organism evidence="2">
    <name type="scientific">Anguilla anguilla</name>
    <name type="common">European freshwater eel</name>
    <name type="synonym">Muraena anguilla</name>
    <dbReference type="NCBI Taxonomy" id="7936"/>
    <lineage>
        <taxon>Eukaryota</taxon>
        <taxon>Metazoa</taxon>
        <taxon>Chordata</taxon>
        <taxon>Craniata</taxon>
        <taxon>Vertebrata</taxon>
        <taxon>Euteleostomi</taxon>
        <taxon>Actinopterygii</taxon>
        <taxon>Neopterygii</taxon>
        <taxon>Teleostei</taxon>
        <taxon>Anguilliformes</taxon>
        <taxon>Anguillidae</taxon>
        <taxon>Anguilla</taxon>
    </lineage>
</organism>
<name>A0A0E9XZJ5_ANGAN</name>